<dbReference type="GO" id="GO:0016042">
    <property type="term" value="P:lipid catabolic process"/>
    <property type="evidence" value="ECO:0007669"/>
    <property type="project" value="UniProtKB-KW"/>
</dbReference>
<keyword evidence="8" id="KW-1185">Reference proteome</keyword>
<feature type="region of interest" description="Disordered" evidence="6">
    <location>
        <begin position="798"/>
        <end position="817"/>
    </location>
</feature>
<evidence type="ECO:0000256" key="3">
    <source>
        <dbReference type="ARBA" id="ARBA00022801"/>
    </source>
</evidence>
<evidence type="ECO:0000256" key="1">
    <source>
        <dbReference type="ARBA" id="ARBA00022723"/>
    </source>
</evidence>
<dbReference type="GO" id="GO:0019369">
    <property type="term" value="P:arachidonate metabolic process"/>
    <property type="evidence" value="ECO:0007669"/>
    <property type="project" value="TreeGrafter"/>
</dbReference>
<gene>
    <name evidence="7" type="ORF">B0T10DRAFT_579939</name>
</gene>
<reference evidence="7 8" key="1">
    <citation type="journal article" date="2021" name="Nat. Commun.">
        <title>Genetic determinants of endophytism in the Arabidopsis root mycobiome.</title>
        <authorList>
            <person name="Mesny F."/>
            <person name="Miyauchi S."/>
            <person name="Thiergart T."/>
            <person name="Pickel B."/>
            <person name="Atanasova L."/>
            <person name="Karlsson M."/>
            <person name="Huettel B."/>
            <person name="Barry K.W."/>
            <person name="Haridas S."/>
            <person name="Chen C."/>
            <person name="Bauer D."/>
            <person name="Andreopoulos W."/>
            <person name="Pangilinan J."/>
            <person name="LaButti K."/>
            <person name="Riley R."/>
            <person name="Lipzen A."/>
            <person name="Clum A."/>
            <person name="Drula E."/>
            <person name="Henrissat B."/>
            <person name="Kohler A."/>
            <person name="Grigoriev I.V."/>
            <person name="Martin F.M."/>
            <person name="Hacquard S."/>
        </authorList>
    </citation>
    <scope>NUCLEOTIDE SEQUENCE [LARGE SCALE GENOMIC DNA]</scope>
    <source>
        <strain evidence="7 8">MPI-CAGE-CH-0241</strain>
    </source>
</reference>
<evidence type="ECO:0000313" key="7">
    <source>
        <dbReference type="EMBL" id="KAH6883879.1"/>
    </source>
</evidence>
<dbReference type="GO" id="GO:0047499">
    <property type="term" value="F:calcium-independent phospholipase A2 activity"/>
    <property type="evidence" value="ECO:0007669"/>
    <property type="project" value="TreeGrafter"/>
</dbReference>
<dbReference type="InterPro" id="IPR016035">
    <property type="entry name" value="Acyl_Trfase/lysoPLipase"/>
</dbReference>
<accession>A0A9P8W0G5</accession>
<evidence type="ECO:0000313" key="8">
    <source>
        <dbReference type="Proteomes" id="UP000777438"/>
    </source>
</evidence>
<dbReference type="AlphaFoldDB" id="A0A9P8W0G5"/>
<keyword evidence="4" id="KW-0862">Zinc</keyword>
<keyword evidence="3" id="KW-0378">Hydrolase</keyword>
<dbReference type="EMBL" id="JAGPYM010000022">
    <property type="protein sequence ID" value="KAH6883879.1"/>
    <property type="molecule type" value="Genomic_DNA"/>
</dbReference>
<dbReference type="SUPFAM" id="SSF52151">
    <property type="entry name" value="FabD/lysophospholipase-like"/>
    <property type="match status" value="1"/>
</dbReference>
<dbReference type="GO" id="GO:0008270">
    <property type="term" value="F:zinc ion binding"/>
    <property type="evidence" value="ECO:0007669"/>
    <property type="project" value="UniProtKB-KW"/>
</dbReference>
<feature type="non-terminal residue" evidence="7">
    <location>
        <position position="817"/>
    </location>
</feature>
<keyword evidence="5" id="KW-0442">Lipid degradation</keyword>
<dbReference type="Gene3D" id="3.40.1090.10">
    <property type="entry name" value="Cytosolic phospholipase A2 catalytic domain"/>
    <property type="match status" value="2"/>
</dbReference>
<name>A0A9P8W0G5_9HYPO</name>
<organism evidence="7 8">
    <name type="scientific">Thelonectria olida</name>
    <dbReference type="NCBI Taxonomy" id="1576542"/>
    <lineage>
        <taxon>Eukaryota</taxon>
        <taxon>Fungi</taxon>
        <taxon>Dikarya</taxon>
        <taxon>Ascomycota</taxon>
        <taxon>Pezizomycotina</taxon>
        <taxon>Sordariomycetes</taxon>
        <taxon>Hypocreomycetidae</taxon>
        <taxon>Hypocreales</taxon>
        <taxon>Nectriaceae</taxon>
        <taxon>Thelonectria</taxon>
    </lineage>
</organism>
<evidence type="ECO:0000256" key="2">
    <source>
        <dbReference type="ARBA" id="ARBA00022771"/>
    </source>
</evidence>
<comment type="caution">
    <text evidence="7">The sequence shown here is derived from an EMBL/GenBank/DDBJ whole genome shotgun (WGS) entry which is preliminary data.</text>
</comment>
<dbReference type="Proteomes" id="UP000777438">
    <property type="component" value="Unassembled WGS sequence"/>
</dbReference>
<keyword evidence="5" id="KW-0443">Lipid metabolism</keyword>
<keyword evidence="2" id="KW-0863">Zinc-finger</keyword>
<dbReference type="PANTHER" id="PTHR24185:SF1">
    <property type="entry name" value="CALCIUM-INDEPENDENT PHOSPHOLIPASE A2-GAMMA"/>
    <property type="match status" value="1"/>
</dbReference>
<feature type="non-terminal residue" evidence="7">
    <location>
        <position position="1"/>
    </location>
</feature>
<protein>
    <submittedName>
        <fullName evidence="7">Phospholipase</fullName>
    </submittedName>
</protein>
<sequence length="817" mass="91751">LWLSLCSRGDDTDLLVSDRMQVILDYIPNPDVQYPNLLVLIGNAAKSIALRELFGVKRSRRFSLKRNPSEVHLHVDPLSVFGGSPLFIVDGDLPEKLKGKALANKGHITRRAIRRSREDFGLGGPSVGIYSQLLSPFANVFCFFCDDLGGFKRVASHLAEWLENDCPLTLPANTRPRVVVVTEKNRVGAESEREARATLLTLIRKETARNVFNHVSEIEVIALFPDGSMSVEARYRPLKERLMASSDQVRKQRQDTQSLFSATHFAALLECACEHFSDSLGEPFNFIKSCRAYNPLATDLEDHLSTFLEHIKSSTELATFAVPIIASSFFLDNYPPGAHYFAPGDVFSLLYKDSLINASKNRVMAFEGSDNVMLRSGFVNMVQRHFEHYVQRPPYDLPCGHMICGNCVRVFGENSKDDPYVFIVRRCFLCQAALPEDICIRTHPPTAGAGVLCIDGGGIRGTMPLQIMKRIMNQVNLPIPFQRFIKVAFGISISNATATGTFVGLPVATADDKPTCRFFTNYNGDCRKSGHDISRVFPPKHIHGVGTFQDAGPLENDPLISALTATATVFPLLEEPDFVVSLGTGEPKQHDDFPITNSRNIWKNGALPRLCRLFFEKMRDKQLRRAFHAHPRYHRLNVQCDADEPRLDDVHSIPELRCKAEEDESLSEKIDRVVRCFIASLFYFELDSPPRRVGGKYSGTGHILCSIRYKDPAFSLLFDRLSRSSAHFWIDGWPEIQVVDDNSFDNDGNFRKRVELKTDGRFAITLNQNASEPCNISGSPFSVDRLVRLQGFKAVFGQPDHRKRKNPGLPGNPKRKQ</sequence>
<evidence type="ECO:0000256" key="4">
    <source>
        <dbReference type="ARBA" id="ARBA00022833"/>
    </source>
</evidence>
<keyword evidence="1" id="KW-0479">Metal-binding</keyword>
<dbReference type="PROSITE" id="PS00518">
    <property type="entry name" value="ZF_RING_1"/>
    <property type="match status" value="1"/>
</dbReference>
<dbReference type="InterPro" id="IPR017907">
    <property type="entry name" value="Znf_RING_CS"/>
</dbReference>
<dbReference type="PANTHER" id="PTHR24185">
    <property type="entry name" value="CALCIUM-INDEPENDENT PHOSPHOLIPASE A2-GAMMA"/>
    <property type="match status" value="1"/>
</dbReference>
<evidence type="ECO:0000256" key="5">
    <source>
        <dbReference type="ARBA" id="ARBA00022963"/>
    </source>
</evidence>
<evidence type="ECO:0000256" key="6">
    <source>
        <dbReference type="SAM" id="MobiDB-lite"/>
    </source>
</evidence>
<dbReference type="OrthoDB" id="5153649at2759"/>
<dbReference type="GO" id="GO:0016020">
    <property type="term" value="C:membrane"/>
    <property type="evidence" value="ECO:0007669"/>
    <property type="project" value="TreeGrafter"/>
</dbReference>
<proteinExistence type="predicted"/>